<dbReference type="PANTHER" id="PTHR31793">
    <property type="entry name" value="4-HYDROXYBENZOYL-COA THIOESTERASE FAMILY MEMBER"/>
    <property type="match status" value="1"/>
</dbReference>
<accession>A0AAX0SAD0</accession>
<dbReference type="InterPro" id="IPR050563">
    <property type="entry name" value="4-hydroxybenzoyl-CoA_TE"/>
</dbReference>
<dbReference type="RefSeq" id="WP_057219234.1">
    <property type="nucleotide sequence ID" value="NZ_JBCMJQ010000054.1"/>
</dbReference>
<sequence>MEETHLKRRINETKFQIQWGDTDRAGIVYYPNYYKWFDLAGHNFFRSINMSPKYLEEEKKIIIPLLEAKCTFENPLYYDDEVTVYTHVEEMKTKTIRFHHDVFCGERRTGHGYEIRAWTSIEGDKFKAVPIPEDIKRLLKVR</sequence>
<dbReference type="CDD" id="cd00586">
    <property type="entry name" value="4HBT"/>
    <property type="match status" value="1"/>
</dbReference>
<proteinExistence type="inferred from homology"/>
<dbReference type="PIRSF" id="PIRSF003230">
    <property type="entry name" value="YbgC"/>
    <property type="match status" value="1"/>
</dbReference>
<dbReference type="PANTHER" id="PTHR31793:SF27">
    <property type="entry name" value="NOVEL THIOESTERASE SUPERFAMILY DOMAIN AND SAPOSIN A-TYPE DOMAIN CONTAINING PROTEIN (0610012H03RIK)"/>
    <property type="match status" value="1"/>
</dbReference>
<organism evidence="3 4">
    <name type="scientific">Peribacillus butanolivorans</name>
    <dbReference type="NCBI Taxonomy" id="421767"/>
    <lineage>
        <taxon>Bacteria</taxon>
        <taxon>Bacillati</taxon>
        <taxon>Bacillota</taxon>
        <taxon>Bacilli</taxon>
        <taxon>Bacillales</taxon>
        <taxon>Bacillaceae</taxon>
        <taxon>Peribacillus</taxon>
    </lineage>
</organism>
<name>A0AAX0SAD0_9BACI</name>
<dbReference type="Pfam" id="PF13279">
    <property type="entry name" value="4HBT_2"/>
    <property type="match status" value="1"/>
</dbReference>
<dbReference type="Proteomes" id="UP000220106">
    <property type="component" value="Unassembled WGS sequence"/>
</dbReference>
<dbReference type="AlphaFoldDB" id="A0AAX0SAD0"/>
<gene>
    <name evidence="3" type="ORF">CN689_02695</name>
</gene>
<keyword evidence="2" id="KW-0378">Hydrolase</keyword>
<protein>
    <submittedName>
        <fullName evidence="3">4-hydroxybenzoyl-CoA thioesterase</fullName>
    </submittedName>
</protein>
<dbReference type="SUPFAM" id="SSF54637">
    <property type="entry name" value="Thioesterase/thiol ester dehydrase-isomerase"/>
    <property type="match status" value="1"/>
</dbReference>
<dbReference type="InterPro" id="IPR006684">
    <property type="entry name" value="YbgC/YbaW"/>
</dbReference>
<dbReference type="Gene3D" id="3.10.129.10">
    <property type="entry name" value="Hotdog Thioesterase"/>
    <property type="match status" value="1"/>
</dbReference>
<comment type="caution">
    <text evidence="3">The sequence shown here is derived from an EMBL/GenBank/DDBJ whole genome shotgun (WGS) entry which is preliminary data.</text>
</comment>
<reference evidence="3 4" key="1">
    <citation type="submission" date="2017-09" db="EMBL/GenBank/DDBJ databases">
        <title>Large-scale bioinformatics analysis of Bacillus genomes uncovers conserved roles of natural products in bacterial physiology.</title>
        <authorList>
            <consortium name="Agbiome Team Llc"/>
            <person name="Bleich R.M."/>
            <person name="Kirk G.J."/>
            <person name="Santa Maria K.C."/>
            <person name="Allen S.E."/>
            <person name="Farag S."/>
            <person name="Shank E.A."/>
            <person name="Bowers A."/>
        </authorList>
    </citation>
    <scope>NUCLEOTIDE SEQUENCE [LARGE SCALE GENOMIC DNA]</scope>
    <source>
        <strain evidence="3 4">AFS003229</strain>
    </source>
</reference>
<dbReference type="EMBL" id="NUEQ01000005">
    <property type="protein sequence ID" value="PEJ37158.1"/>
    <property type="molecule type" value="Genomic_DNA"/>
</dbReference>
<evidence type="ECO:0000313" key="3">
    <source>
        <dbReference type="EMBL" id="PEJ37158.1"/>
    </source>
</evidence>
<evidence type="ECO:0000256" key="1">
    <source>
        <dbReference type="ARBA" id="ARBA00005953"/>
    </source>
</evidence>
<comment type="similarity">
    <text evidence="1">Belongs to the 4-hydroxybenzoyl-CoA thioesterase family.</text>
</comment>
<dbReference type="GO" id="GO:0047617">
    <property type="term" value="F:fatty acyl-CoA hydrolase activity"/>
    <property type="evidence" value="ECO:0007669"/>
    <property type="project" value="TreeGrafter"/>
</dbReference>
<dbReference type="InterPro" id="IPR029069">
    <property type="entry name" value="HotDog_dom_sf"/>
</dbReference>
<evidence type="ECO:0000313" key="4">
    <source>
        <dbReference type="Proteomes" id="UP000220106"/>
    </source>
</evidence>
<evidence type="ECO:0000256" key="2">
    <source>
        <dbReference type="ARBA" id="ARBA00022801"/>
    </source>
</evidence>